<dbReference type="AlphaFoldDB" id="A0A1I3W4V5"/>
<evidence type="ECO:0000313" key="2">
    <source>
        <dbReference type="Proteomes" id="UP000198755"/>
    </source>
</evidence>
<proteinExistence type="predicted"/>
<dbReference type="SUPFAM" id="SSF48452">
    <property type="entry name" value="TPR-like"/>
    <property type="match status" value="1"/>
</dbReference>
<keyword evidence="2" id="KW-1185">Reference proteome</keyword>
<organism evidence="1 2">
    <name type="scientific">Methylocapsa palsarum</name>
    <dbReference type="NCBI Taxonomy" id="1612308"/>
    <lineage>
        <taxon>Bacteria</taxon>
        <taxon>Pseudomonadati</taxon>
        <taxon>Pseudomonadota</taxon>
        <taxon>Alphaproteobacteria</taxon>
        <taxon>Hyphomicrobiales</taxon>
        <taxon>Beijerinckiaceae</taxon>
        <taxon>Methylocapsa</taxon>
    </lineage>
</organism>
<name>A0A1I3W4V5_9HYPH</name>
<dbReference type="RefSeq" id="WP_091676589.1">
    <property type="nucleotide sequence ID" value="NZ_FOSN01000001.1"/>
</dbReference>
<dbReference type="InterPro" id="IPR011990">
    <property type="entry name" value="TPR-like_helical_dom_sf"/>
</dbReference>
<dbReference type="Proteomes" id="UP000198755">
    <property type="component" value="Unassembled WGS sequence"/>
</dbReference>
<accession>A0A1I3W4V5</accession>
<evidence type="ECO:0000313" key="1">
    <source>
        <dbReference type="EMBL" id="SFK02470.1"/>
    </source>
</evidence>
<protein>
    <recommendedName>
        <fullName evidence="3">Tetratricopeptide repeat-containing protein</fullName>
    </recommendedName>
</protein>
<gene>
    <name evidence="1" type="ORF">SAMN05444581_101345</name>
</gene>
<dbReference type="STRING" id="1612308.SAMN05444581_101345"/>
<dbReference type="OrthoDB" id="192577at2"/>
<dbReference type="EMBL" id="FOSN01000001">
    <property type="protein sequence ID" value="SFK02470.1"/>
    <property type="molecule type" value="Genomic_DNA"/>
</dbReference>
<dbReference type="Gene3D" id="1.25.40.10">
    <property type="entry name" value="Tetratricopeptide repeat domain"/>
    <property type="match status" value="1"/>
</dbReference>
<evidence type="ECO:0008006" key="3">
    <source>
        <dbReference type="Google" id="ProtNLM"/>
    </source>
</evidence>
<sequence length="180" mass="19610">MSGLAGNQISPPAPDDDAALVDALLGKGLCAIAEDHLRQAGLAYDQTEVAEKHLAAAATAAPGHAAVLIGFYRFYFYKGRLREALAVADLCLEKACRDNRLPMDWRRVKSSDASFSDYGEMLPRFFMFTLKGYAYLNLRLGDVTEGLAAVEKLLELDPSDKIGARVLLEVIERASQDDDG</sequence>
<reference evidence="1 2" key="1">
    <citation type="submission" date="2016-10" db="EMBL/GenBank/DDBJ databases">
        <authorList>
            <person name="de Groot N.N."/>
        </authorList>
    </citation>
    <scope>NUCLEOTIDE SEQUENCE [LARGE SCALE GENOMIC DNA]</scope>
    <source>
        <strain evidence="1 2">NE2</strain>
    </source>
</reference>